<dbReference type="Pfam" id="PF13358">
    <property type="entry name" value="DDE_3"/>
    <property type="match status" value="1"/>
</dbReference>
<dbReference type="PANTHER" id="PTHR30347:SF1">
    <property type="entry name" value="MECHANOSENSITIVE CHANNEL MSCK"/>
    <property type="match status" value="1"/>
</dbReference>
<comment type="caution">
    <text evidence="2">The sequence shown here is derived from an EMBL/GenBank/DDBJ whole genome shotgun (WGS) entry which is preliminary data.</text>
</comment>
<dbReference type="InterPro" id="IPR047655">
    <property type="entry name" value="Transpos_IS630-like"/>
</dbReference>
<keyword evidence="3" id="KW-1185">Reference proteome</keyword>
<proteinExistence type="predicted"/>
<reference evidence="2 3" key="1">
    <citation type="submission" date="2020-08" db="EMBL/GenBank/DDBJ databases">
        <title>Sequencing the genomes of 1000 actinobacteria strains.</title>
        <authorList>
            <person name="Klenk H.-P."/>
        </authorList>
    </citation>
    <scope>NUCLEOTIDE SEQUENCE [LARGE SCALE GENOMIC DNA]</scope>
    <source>
        <strain evidence="2 3">DSM 44320</strain>
    </source>
</reference>
<dbReference type="GO" id="GO:0003676">
    <property type="term" value="F:nucleic acid binding"/>
    <property type="evidence" value="ECO:0007669"/>
    <property type="project" value="InterPro"/>
</dbReference>
<dbReference type="EMBL" id="JACIBV010000003">
    <property type="protein sequence ID" value="MBB3733965.1"/>
    <property type="molecule type" value="Genomic_DNA"/>
</dbReference>
<dbReference type="InterPro" id="IPR052702">
    <property type="entry name" value="MscS-like_channel"/>
</dbReference>
<dbReference type="InterPro" id="IPR012337">
    <property type="entry name" value="RNaseH-like_sf"/>
</dbReference>
<feature type="domain" description="Tc1-like transposase DDE" evidence="1">
    <location>
        <begin position="106"/>
        <end position="251"/>
    </location>
</feature>
<dbReference type="Gene3D" id="3.30.420.10">
    <property type="entry name" value="Ribonuclease H-like superfamily/Ribonuclease H"/>
    <property type="match status" value="1"/>
</dbReference>
<dbReference type="InterPro" id="IPR036397">
    <property type="entry name" value="RNaseH_sf"/>
</dbReference>
<evidence type="ECO:0000313" key="3">
    <source>
        <dbReference type="Proteomes" id="UP000579945"/>
    </source>
</evidence>
<name>A0A7W5VKE6_9ACTN</name>
<gene>
    <name evidence="2" type="ORF">FHR33_009918</name>
</gene>
<dbReference type="SUPFAM" id="SSF53098">
    <property type="entry name" value="Ribonuclease H-like"/>
    <property type="match status" value="1"/>
</dbReference>
<sequence>MALALPAAAAGRADRRAATWPTTLDQVEQVVVATLEQTPTGATHWTRASMAKRSGLSKSTIGRIWRDFELKPHRADTFKLSTDPLFVEKVVDVVGLYHHPPERAVVLCVDEKSQIQALDRSQPVLPMMPGMPERRTHDYVRNGITSLFAAFNIADGTVIGELHRQHRAAEFKKFLVTIDKTVPTELDVHLICDNYGTHKTPAIKAWLARHSRFHMHFTPTGSSWINQVERWFGYLTDQLIRRGAHKSVQALEMDIRAWVTQWNEDPKPFVWVKTAEEILESLAKYCRRISGA</sequence>
<evidence type="ECO:0000259" key="1">
    <source>
        <dbReference type="Pfam" id="PF13358"/>
    </source>
</evidence>
<organism evidence="2 3">
    <name type="scientific">Nonomuraea dietziae</name>
    <dbReference type="NCBI Taxonomy" id="65515"/>
    <lineage>
        <taxon>Bacteria</taxon>
        <taxon>Bacillati</taxon>
        <taxon>Actinomycetota</taxon>
        <taxon>Actinomycetes</taxon>
        <taxon>Streptosporangiales</taxon>
        <taxon>Streptosporangiaceae</taxon>
        <taxon>Nonomuraea</taxon>
    </lineage>
</organism>
<dbReference type="InterPro" id="IPR038717">
    <property type="entry name" value="Tc1-like_DDE_dom"/>
</dbReference>
<protein>
    <submittedName>
        <fullName evidence="2">Transposase</fullName>
    </submittedName>
</protein>
<dbReference type="Proteomes" id="UP000579945">
    <property type="component" value="Unassembled WGS sequence"/>
</dbReference>
<dbReference type="AlphaFoldDB" id="A0A7W5VKE6"/>
<accession>A0A7W5VKE6</accession>
<dbReference type="NCBIfam" id="NF033545">
    <property type="entry name" value="transpos_IS630"/>
    <property type="match status" value="1"/>
</dbReference>
<dbReference type="PANTHER" id="PTHR30347">
    <property type="entry name" value="POTASSIUM CHANNEL RELATED"/>
    <property type="match status" value="1"/>
</dbReference>
<evidence type="ECO:0000313" key="2">
    <source>
        <dbReference type="EMBL" id="MBB3733965.1"/>
    </source>
</evidence>